<organism evidence="2 6">
    <name type="scientific">Azospirillum argentinense</name>
    <dbReference type="NCBI Taxonomy" id="2970906"/>
    <lineage>
        <taxon>Bacteria</taxon>
        <taxon>Pseudomonadati</taxon>
        <taxon>Pseudomonadota</taxon>
        <taxon>Alphaproteobacteria</taxon>
        <taxon>Rhodospirillales</taxon>
        <taxon>Azospirillaceae</taxon>
        <taxon>Azospirillum</taxon>
    </lineage>
</organism>
<evidence type="ECO:0000313" key="7">
    <source>
        <dbReference type="Proteomes" id="UP000236268"/>
    </source>
</evidence>
<proteinExistence type="predicted"/>
<dbReference type="EMBL" id="CP032321">
    <property type="protein sequence ID" value="QCN94669.1"/>
    <property type="molecule type" value="Genomic_DNA"/>
</dbReference>
<evidence type="ECO:0000313" key="2">
    <source>
        <dbReference type="EMBL" id="AIB11235.1"/>
    </source>
</evidence>
<evidence type="ECO:0000313" key="5">
    <source>
        <dbReference type="EMBL" id="QCN94669.1"/>
    </source>
</evidence>
<feature type="compositionally biased region" description="Pro residues" evidence="1">
    <location>
        <begin position="48"/>
        <end position="57"/>
    </location>
</feature>
<feature type="region of interest" description="Disordered" evidence="1">
    <location>
        <begin position="24"/>
        <end position="59"/>
    </location>
</feature>
<evidence type="ECO:0000313" key="3">
    <source>
        <dbReference type="EMBL" id="MFL7899690.1"/>
    </source>
</evidence>
<dbReference type="EMBL" id="JBJLSN010000001">
    <property type="protein sequence ID" value="MFL7899690.1"/>
    <property type="molecule type" value="Genomic_DNA"/>
</dbReference>
<dbReference type="Proteomes" id="UP001628281">
    <property type="component" value="Unassembled WGS sequence"/>
</dbReference>
<dbReference type="RefSeq" id="WP_038526974.1">
    <property type="nucleotide sequence ID" value="NZ_CP007793.1"/>
</dbReference>
<gene>
    <name evidence="2" type="ORF">ABAZ39_04235</name>
    <name evidence="3" type="ORF">ACJ41P_01030</name>
    <name evidence="4" type="ORF">C1S70_13230</name>
    <name evidence="5" type="ORF">D3093_05000</name>
</gene>
<dbReference type="EMBL" id="POWG01000012">
    <property type="protein sequence ID" value="PNQ98424.1"/>
    <property type="molecule type" value="Genomic_DNA"/>
</dbReference>
<evidence type="ECO:0000313" key="4">
    <source>
        <dbReference type="EMBL" id="PNQ98424.1"/>
    </source>
</evidence>
<evidence type="ECO:0000256" key="1">
    <source>
        <dbReference type="SAM" id="MobiDB-lite"/>
    </source>
</evidence>
<keyword evidence="9" id="KW-1185">Reference proteome</keyword>
<dbReference type="Proteomes" id="UP000236268">
    <property type="component" value="Unassembled WGS sequence"/>
</dbReference>
<dbReference type="AlphaFoldDB" id="A0A060DEV6"/>
<reference evidence="2 6" key="1">
    <citation type="journal article" date="2014" name="Genome Announc.">
        <title>Complete Genome Sequence of the Model Rhizosphere Strain Azospirillum brasilense Az39, Successfully Applied in Agriculture.</title>
        <authorList>
            <person name="Rivera D."/>
            <person name="Revale S."/>
            <person name="Molina R."/>
            <person name="Gualpa J."/>
            <person name="Puente M."/>
            <person name="Maroniche G."/>
            <person name="Paris G."/>
            <person name="Baker D."/>
            <person name="Clavijo B."/>
            <person name="McLay K."/>
            <person name="Spaepen S."/>
            <person name="Perticari A."/>
            <person name="Vazquez M."/>
            <person name="Wisniewski-Dye F."/>
            <person name="Watkins C."/>
            <person name="Martinez-Abarca F."/>
            <person name="Vanderleyden J."/>
            <person name="Cassan F."/>
        </authorList>
    </citation>
    <scope>NUCLEOTIDE SEQUENCE [LARGE SCALE GENOMIC DNA]</scope>
    <source>
        <strain evidence="2 6">Az39</strain>
    </source>
</reference>
<evidence type="ECO:0000313" key="8">
    <source>
        <dbReference type="Proteomes" id="UP000298595"/>
    </source>
</evidence>
<evidence type="ECO:0000313" key="9">
    <source>
        <dbReference type="Proteomes" id="UP001628281"/>
    </source>
</evidence>
<protein>
    <submittedName>
        <fullName evidence="2">Uncharacterized protein</fullName>
    </submittedName>
</protein>
<dbReference type="KEGG" id="aare:D3093_05000"/>
<accession>A0A2K1G0V5</accession>
<evidence type="ECO:0000313" key="6">
    <source>
        <dbReference type="Proteomes" id="UP000027186"/>
    </source>
</evidence>
<feature type="compositionally biased region" description="Basic and acidic residues" evidence="1">
    <location>
        <begin position="24"/>
        <end position="37"/>
    </location>
</feature>
<dbReference type="EMBL" id="CP007793">
    <property type="protein sequence ID" value="AIB11235.1"/>
    <property type="molecule type" value="Genomic_DNA"/>
</dbReference>
<dbReference type="OrthoDB" id="9945819at2"/>
<reference evidence="4 7" key="2">
    <citation type="submission" date="2018-01" db="EMBL/GenBank/DDBJ databases">
        <title>Whole genome sequence of Azospirillum brasilense REC3 isolated from strawberry roots.</title>
        <authorList>
            <person name="Fontana C.A."/>
            <person name="Salazar S.M."/>
            <person name="Bassi D."/>
            <person name="Puglisi E."/>
            <person name="Lovaisa N.C."/>
            <person name="Toffoli L.M."/>
            <person name="Pedraza R."/>
            <person name="Cocconcelli P.S."/>
        </authorList>
    </citation>
    <scope>NUCLEOTIDE SEQUENCE [LARGE SCALE GENOMIC DNA]</scope>
    <source>
        <strain evidence="4 7">REC3</strain>
    </source>
</reference>
<reference evidence="5 8" key="3">
    <citation type="submission" date="2018-09" db="EMBL/GenBank/DDBJ databases">
        <title>Whole genome based analysis of evolution and adaptive divergence in Indian and Brazilian strains of Azospirillum brasilense.</title>
        <authorList>
            <person name="Singh C."/>
            <person name="Tripathi A.K."/>
        </authorList>
    </citation>
    <scope>NUCLEOTIDE SEQUENCE [LARGE SCALE GENOMIC DNA]</scope>
    <source>
        <strain evidence="5 8">MTCC4035</strain>
    </source>
</reference>
<name>A0A060DEV6_9PROT</name>
<reference evidence="3 9" key="4">
    <citation type="submission" date="2024-11" db="EMBL/GenBank/DDBJ databases">
        <title>Draft genome sequences of two bacteria associated to sugarcane roots in Colombia.</title>
        <authorList>
            <person name="Pardo-Diaz S."/>
            <person name="Masmela-Mendoza J."/>
            <person name="Delgadillo-Duran P."/>
            <person name="Bautista E.J."/>
            <person name="Rojas-Tapias D.F."/>
        </authorList>
    </citation>
    <scope>NUCLEOTIDE SEQUENCE [LARGE SCALE GENOMIC DNA]</scope>
    <source>
        <strain evidence="3 9">Ap18</strain>
    </source>
</reference>
<feature type="region of interest" description="Disordered" evidence="1">
    <location>
        <begin position="146"/>
        <end position="179"/>
    </location>
</feature>
<accession>A0A060DEV6</accession>
<dbReference type="Proteomes" id="UP000298595">
    <property type="component" value="Chromosome"/>
</dbReference>
<dbReference type="KEGG" id="abq:ABAZ39_04235"/>
<sequence>MASTKRDTAPDPERLIGAWRDAAADARRWRDDPDRVAALKAARTRLHQPPPPPPRPPQRVLADELHAARAAWEEGQGLDGSARALAYANLKRWEPGLFGYSETQRSTAGKIAASEAAESRRDEQERAEAQALIRAFRRVQDRARSTARAVQADPRARAMAADEGLMLPEGGRSGGVTAP</sequence>
<dbReference type="Proteomes" id="UP000027186">
    <property type="component" value="Chromosome"/>
</dbReference>